<evidence type="ECO:0000313" key="2">
    <source>
        <dbReference type="EMBL" id="EPE24244.1"/>
    </source>
</evidence>
<protein>
    <recommendedName>
        <fullName evidence="1">DUF7730 domain-containing protein</fullName>
    </recommendedName>
</protein>
<dbReference type="Proteomes" id="UP000016922">
    <property type="component" value="Unassembled WGS sequence"/>
</dbReference>
<evidence type="ECO:0000259" key="1">
    <source>
        <dbReference type="Pfam" id="PF24864"/>
    </source>
</evidence>
<dbReference type="EMBL" id="KE145373">
    <property type="protein sequence ID" value="EPE24244.1"/>
    <property type="molecule type" value="Genomic_DNA"/>
</dbReference>
<dbReference type="GeneID" id="19467145"/>
<proteinExistence type="predicted"/>
<dbReference type="OrthoDB" id="4757095at2759"/>
<feature type="domain" description="DUF7730" evidence="1">
    <location>
        <begin position="29"/>
        <end position="170"/>
    </location>
</feature>
<gene>
    <name evidence="2" type="ORF">GLAREA_08095</name>
</gene>
<dbReference type="Pfam" id="PF24864">
    <property type="entry name" value="DUF7730"/>
    <property type="match status" value="1"/>
</dbReference>
<dbReference type="HOGENOM" id="CLU_1235127_0_0_1"/>
<dbReference type="InterPro" id="IPR056632">
    <property type="entry name" value="DUF7730"/>
</dbReference>
<dbReference type="RefSeq" id="XP_008088332.1">
    <property type="nucleotide sequence ID" value="XM_008090141.1"/>
</dbReference>
<evidence type="ECO:0000313" key="3">
    <source>
        <dbReference type="Proteomes" id="UP000016922"/>
    </source>
</evidence>
<dbReference type="KEGG" id="glz:GLAREA_08095"/>
<keyword evidence="3" id="KW-1185">Reference proteome</keyword>
<dbReference type="PANTHER" id="PTHR38790">
    <property type="entry name" value="2EXR DOMAIN-CONTAINING PROTEIN-RELATED"/>
    <property type="match status" value="1"/>
</dbReference>
<sequence>MEDWEKLVPSYNPGTDIKRRRLSFDGKIQTQSVLWKLPLEIRQQIYAECVSGYNIRVTLNTIDDVSGFNRKESRRFMQHTRCKLFPVSTCLSCFSIQKRNRGLDEWGVGSLLSLLKVCRRIYVEAIPILYSQNTFTFERTETILQLSMSILPQRMELIKRVSWTCDHKTYNVHMPWLYCKEEEKGDCACIRCLPNKFKKDRSLIPSLVMLNMIDQEDEELVAKT</sequence>
<reference evidence="2 3" key="1">
    <citation type="journal article" date="2013" name="BMC Genomics">
        <title>Genomics-driven discovery of the pneumocandin biosynthetic gene cluster in the fungus Glarea lozoyensis.</title>
        <authorList>
            <person name="Chen L."/>
            <person name="Yue Q."/>
            <person name="Zhang X."/>
            <person name="Xiang M."/>
            <person name="Wang C."/>
            <person name="Li S."/>
            <person name="Che Y."/>
            <person name="Ortiz-Lopez F.J."/>
            <person name="Bills G.F."/>
            <person name="Liu X."/>
            <person name="An Z."/>
        </authorList>
    </citation>
    <scope>NUCLEOTIDE SEQUENCE [LARGE SCALE GENOMIC DNA]</scope>
    <source>
        <strain evidence="3">ATCC 20868 / MF5171</strain>
    </source>
</reference>
<name>S3CG67_GLAL2</name>
<accession>S3CG67</accession>
<dbReference type="AlphaFoldDB" id="S3CG67"/>
<organism evidence="2 3">
    <name type="scientific">Glarea lozoyensis (strain ATCC 20868 / MF5171)</name>
    <dbReference type="NCBI Taxonomy" id="1116229"/>
    <lineage>
        <taxon>Eukaryota</taxon>
        <taxon>Fungi</taxon>
        <taxon>Dikarya</taxon>
        <taxon>Ascomycota</taxon>
        <taxon>Pezizomycotina</taxon>
        <taxon>Leotiomycetes</taxon>
        <taxon>Helotiales</taxon>
        <taxon>Helotiaceae</taxon>
        <taxon>Glarea</taxon>
    </lineage>
</organism>